<keyword evidence="2" id="KW-1185">Reference proteome</keyword>
<reference evidence="1 2" key="1">
    <citation type="submission" date="2019-05" db="EMBL/GenBank/DDBJ databases">
        <title>Another draft genome of Portunus trituberculatus and its Hox gene families provides insights of decapod evolution.</title>
        <authorList>
            <person name="Jeong J.-H."/>
            <person name="Song I."/>
            <person name="Kim S."/>
            <person name="Choi T."/>
            <person name="Kim D."/>
            <person name="Ryu S."/>
            <person name="Kim W."/>
        </authorList>
    </citation>
    <scope>NUCLEOTIDE SEQUENCE [LARGE SCALE GENOMIC DNA]</scope>
    <source>
        <tissue evidence="1">Muscle</tissue>
    </source>
</reference>
<evidence type="ECO:0000313" key="2">
    <source>
        <dbReference type="Proteomes" id="UP000324222"/>
    </source>
</evidence>
<accession>A0A5B7G247</accession>
<proteinExistence type="predicted"/>
<organism evidence="1 2">
    <name type="scientific">Portunus trituberculatus</name>
    <name type="common">Swimming crab</name>
    <name type="synonym">Neptunus trituberculatus</name>
    <dbReference type="NCBI Taxonomy" id="210409"/>
    <lineage>
        <taxon>Eukaryota</taxon>
        <taxon>Metazoa</taxon>
        <taxon>Ecdysozoa</taxon>
        <taxon>Arthropoda</taxon>
        <taxon>Crustacea</taxon>
        <taxon>Multicrustacea</taxon>
        <taxon>Malacostraca</taxon>
        <taxon>Eumalacostraca</taxon>
        <taxon>Eucarida</taxon>
        <taxon>Decapoda</taxon>
        <taxon>Pleocyemata</taxon>
        <taxon>Brachyura</taxon>
        <taxon>Eubrachyura</taxon>
        <taxon>Portunoidea</taxon>
        <taxon>Portunidae</taxon>
        <taxon>Portuninae</taxon>
        <taxon>Portunus</taxon>
    </lineage>
</organism>
<dbReference type="AlphaFoldDB" id="A0A5B7G247"/>
<evidence type="ECO:0000313" key="1">
    <source>
        <dbReference type="EMBL" id="MPC53941.1"/>
    </source>
</evidence>
<name>A0A5B7G247_PORTR</name>
<comment type="caution">
    <text evidence="1">The sequence shown here is derived from an EMBL/GenBank/DDBJ whole genome shotgun (WGS) entry which is preliminary data.</text>
</comment>
<sequence>MMPRAKIVQMGGKIRISWPSPQIAAPYDRYCCGAKIKNPIKSNLDSQLTGKAAKVYATFSPEKGFKKRRD</sequence>
<gene>
    <name evidence="1" type="ORF">E2C01_047844</name>
</gene>
<dbReference type="EMBL" id="VSRR010011998">
    <property type="protein sequence ID" value="MPC53941.1"/>
    <property type="molecule type" value="Genomic_DNA"/>
</dbReference>
<protein>
    <submittedName>
        <fullName evidence="1">Uncharacterized protein</fullName>
    </submittedName>
</protein>
<dbReference type="Proteomes" id="UP000324222">
    <property type="component" value="Unassembled WGS sequence"/>
</dbReference>